<evidence type="ECO:0000313" key="3">
    <source>
        <dbReference type="Proteomes" id="UP000054805"/>
    </source>
</evidence>
<accession>A0A0V1GIC9</accession>
<evidence type="ECO:0000313" key="1">
    <source>
        <dbReference type="EMBL" id="KRY95873.1"/>
    </source>
</evidence>
<keyword evidence="3" id="KW-1185">Reference proteome</keyword>
<sequence>MGNNEKKSMRAMKTLKAIYSTSTTLYAVKFSKTQ</sequence>
<gene>
    <name evidence="1" type="ORF">T4B_378</name>
    <name evidence="2" type="ORF">T4C_8856</name>
</gene>
<dbReference type="AlphaFoldDB" id="A0A0V1GIC9"/>
<dbReference type="Proteomes" id="UP000054805">
    <property type="component" value="Unassembled WGS sequence"/>
</dbReference>
<name>A0A0V1GIC9_TRIPS</name>
<dbReference type="EMBL" id="JYDS01003709">
    <property type="protein sequence ID" value="KRY95873.1"/>
    <property type="molecule type" value="Genomic_DNA"/>
</dbReference>
<evidence type="ECO:0000313" key="4">
    <source>
        <dbReference type="Proteomes" id="UP000054826"/>
    </source>
</evidence>
<comment type="caution">
    <text evidence="2">The sequence shown here is derived from an EMBL/GenBank/DDBJ whole genome shotgun (WGS) entry which is preliminary data.</text>
</comment>
<protein>
    <submittedName>
        <fullName evidence="2">Uncharacterized protein</fullName>
    </submittedName>
</protein>
<proteinExistence type="predicted"/>
<reference evidence="3 4" key="1">
    <citation type="submission" date="2015-01" db="EMBL/GenBank/DDBJ databases">
        <title>Evolution of Trichinella species and genotypes.</title>
        <authorList>
            <person name="Korhonen P.K."/>
            <person name="Edoardo P."/>
            <person name="Giuseppe L.R."/>
            <person name="Gasser R.B."/>
        </authorList>
    </citation>
    <scope>NUCLEOTIDE SEQUENCE [LARGE SCALE GENOMIC DNA]</scope>
    <source>
        <strain evidence="2">ISS176</strain>
        <strain evidence="1">ISS588</strain>
    </source>
</reference>
<evidence type="ECO:0000313" key="2">
    <source>
        <dbReference type="EMBL" id="KRY98004.1"/>
    </source>
</evidence>
<dbReference type="EMBL" id="JYDV01002262">
    <property type="protein sequence ID" value="KRY98004.1"/>
    <property type="molecule type" value="Genomic_DNA"/>
</dbReference>
<organism evidence="2 4">
    <name type="scientific">Trichinella pseudospiralis</name>
    <name type="common">Parasitic roundworm</name>
    <dbReference type="NCBI Taxonomy" id="6337"/>
    <lineage>
        <taxon>Eukaryota</taxon>
        <taxon>Metazoa</taxon>
        <taxon>Ecdysozoa</taxon>
        <taxon>Nematoda</taxon>
        <taxon>Enoplea</taxon>
        <taxon>Dorylaimia</taxon>
        <taxon>Trichinellida</taxon>
        <taxon>Trichinellidae</taxon>
        <taxon>Trichinella</taxon>
    </lineage>
</organism>
<dbReference type="Proteomes" id="UP000054826">
    <property type="component" value="Unassembled WGS sequence"/>
</dbReference>